<dbReference type="KEGG" id="bpg:Bathy05g00650"/>
<evidence type="ECO:0000313" key="2">
    <source>
        <dbReference type="EMBL" id="CCO16759.1"/>
    </source>
</evidence>
<dbReference type="RefSeq" id="XP_007513201.1">
    <property type="nucleotide sequence ID" value="XM_007513139.1"/>
</dbReference>
<dbReference type="EMBL" id="FO082274">
    <property type="protein sequence ID" value="CCO16759.1"/>
    <property type="molecule type" value="Genomic_DNA"/>
</dbReference>
<organism evidence="2 3">
    <name type="scientific">Bathycoccus prasinos</name>
    <dbReference type="NCBI Taxonomy" id="41875"/>
    <lineage>
        <taxon>Eukaryota</taxon>
        <taxon>Viridiplantae</taxon>
        <taxon>Chlorophyta</taxon>
        <taxon>Mamiellophyceae</taxon>
        <taxon>Mamiellales</taxon>
        <taxon>Bathycoccaceae</taxon>
        <taxon>Bathycoccus</taxon>
    </lineage>
</organism>
<feature type="compositionally biased region" description="Basic and acidic residues" evidence="1">
    <location>
        <begin position="15"/>
        <end position="25"/>
    </location>
</feature>
<accession>K8EFJ0</accession>
<dbReference type="SUPFAM" id="SSF103511">
    <property type="entry name" value="Chlorophyll a-b binding protein"/>
    <property type="match status" value="1"/>
</dbReference>
<protein>
    <submittedName>
        <fullName evidence="2">Uncharacterized protein</fullName>
    </submittedName>
</protein>
<evidence type="ECO:0000313" key="3">
    <source>
        <dbReference type="Proteomes" id="UP000198341"/>
    </source>
</evidence>
<evidence type="ECO:0000256" key="1">
    <source>
        <dbReference type="SAM" id="MobiDB-lite"/>
    </source>
</evidence>
<dbReference type="OrthoDB" id="542523at2759"/>
<keyword evidence="3" id="KW-1185">Reference proteome</keyword>
<reference evidence="2 3" key="1">
    <citation type="submission" date="2011-10" db="EMBL/GenBank/DDBJ databases">
        <authorList>
            <person name="Genoscope - CEA"/>
        </authorList>
    </citation>
    <scope>NUCLEOTIDE SEQUENCE [LARGE SCALE GENOMIC DNA]</scope>
    <source>
        <strain evidence="2 3">RCC 1105</strain>
    </source>
</reference>
<dbReference type="AlphaFoldDB" id="K8EFJ0"/>
<dbReference type="STRING" id="41875.K8EFJ0"/>
<dbReference type="GeneID" id="19015569"/>
<sequence>MGVVDDVMQAIEQNKKDVSRRERMKYASPPGVPQPPIVPVIEPGKFGFVDNAETMNSRASMIGWWSLLLVELVAGKGLLELLGFTVGKGINFTF</sequence>
<name>K8EFJ0_9CHLO</name>
<feature type="region of interest" description="Disordered" evidence="1">
    <location>
        <begin position="15"/>
        <end position="35"/>
    </location>
</feature>
<dbReference type="eggNOG" id="ENOG502SDR8">
    <property type="taxonomic scope" value="Eukaryota"/>
</dbReference>
<dbReference type="Proteomes" id="UP000198341">
    <property type="component" value="Chromosome 5"/>
</dbReference>
<gene>
    <name evidence="2" type="ORF">Bathy05g00650</name>
</gene>
<proteinExistence type="predicted"/>